<evidence type="ECO:0000313" key="1">
    <source>
        <dbReference type="EMBL" id="KAF7406717.1"/>
    </source>
</evidence>
<sequence length="285" mass="31798">MLVLTARSLAIPVQTNRLALQQLARFAKRATQASVFAHPSKSTLGFGIGVLAPSHHCARQLLSAAAIRHWRLLHGITVKREPTYPSHPPTLQPSISPSPLTHAFLSTAKLISSPICPIRSWSRAFSQHLALFWLRSSSLERGLGISKVPLTPTRISEPPQHERASLSIGIGIPTGDALNFPYEVYLGRPRSDLLASRMTTIYACPSFDANQKSDFLIRSILDGESWERWERFGPEQTTYGTEWASRWVEGVDRNEVSTGILSPLTSHVSPRYVFWLHQVPFQYGI</sequence>
<keyword evidence="2" id="KW-1185">Reference proteome</keyword>
<protein>
    <submittedName>
        <fullName evidence="1">Uncharacterized protein</fullName>
    </submittedName>
</protein>
<accession>A0A834KHM8</accession>
<reference evidence="1" key="1">
    <citation type="journal article" date="2020" name="G3 (Bethesda)">
        <title>High-Quality Assemblies for Three Invasive Social Wasps from the &lt;i&gt;Vespula&lt;/i&gt; Genus.</title>
        <authorList>
            <person name="Harrop T.W.R."/>
            <person name="Guhlin J."/>
            <person name="McLaughlin G.M."/>
            <person name="Permina E."/>
            <person name="Stockwell P."/>
            <person name="Gilligan J."/>
            <person name="Le Lec M.F."/>
            <person name="Gruber M.A.M."/>
            <person name="Quinn O."/>
            <person name="Lovegrove M."/>
            <person name="Duncan E.J."/>
            <person name="Remnant E.J."/>
            <person name="Van Eeckhoven J."/>
            <person name="Graham B."/>
            <person name="Knapp R.A."/>
            <person name="Langford K.W."/>
            <person name="Kronenberg Z."/>
            <person name="Press M.O."/>
            <person name="Eacker S.M."/>
            <person name="Wilson-Rankin E.E."/>
            <person name="Purcell J."/>
            <person name="Lester P.J."/>
            <person name="Dearden P.K."/>
        </authorList>
    </citation>
    <scope>NUCLEOTIDE SEQUENCE</scope>
    <source>
        <strain evidence="1">Volc-1</strain>
    </source>
</reference>
<organism evidence="1 2">
    <name type="scientific">Vespula pensylvanica</name>
    <name type="common">Western yellow jacket</name>
    <name type="synonym">Wasp</name>
    <dbReference type="NCBI Taxonomy" id="30213"/>
    <lineage>
        <taxon>Eukaryota</taxon>
        <taxon>Metazoa</taxon>
        <taxon>Ecdysozoa</taxon>
        <taxon>Arthropoda</taxon>
        <taxon>Hexapoda</taxon>
        <taxon>Insecta</taxon>
        <taxon>Pterygota</taxon>
        <taxon>Neoptera</taxon>
        <taxon>Endopterygota</taxon>
        <taxon>Hymenoptera</taxon>
        <taxon>Apocrita</taxon>
        <taxon>Aculeata</taxon>
        <taxon>Vespoidea</taxon>
        <taxon>Vespidae</taxon>
        <taxon>Vespinae</taxon>
        <taxon>Vespula</taxon>
    </lineage>
</organism>
<proteinExistence type="predicted"/>
<comment type="caution">
    <text evidence="1">The sequence shown here is derived from an EMBL/GenBank/DDBJ whole genome shotgun (WGS) entry which is preliminary data.</text>
</comment>
<name>A0A834KHM8_VESPE</name>
<dbReference type="Proteomes" id="UP000600918">
    <property type="component" value="Unassembled WGS sequence"/>
</dbReference>
<gene>
    <name evidence="1" type="ORF">H0235_014373</name>
</gene>
<evidence type="ECO:0000313" key="2">
    <source>
        <dbReference type="Proteomes" id="UP000600918"/>
    </source>
</evidence>
<dbReference type="AlphaFoldDB" id="A0A834KHM8"/>
<dbReference type="EMBL" id="JACSDY010000015">
    <property type="protein sequence ID" value="KAF7406717.1"/>
    <property type="molecule type" value="Genomic_DNA"/>
</dbReference>